<keyword evidence="3" id="KW-1185">Reference proteome</keyword>
<organism evidence="2 3">
    <name type="scientific">Dreissena polymorpha</name>
    <name type="common">Zebra mussel</name>
    <name type="synonym">Mytilus polymorpha</name>
    <dbReference type="NCBI Taxonomy" id="45954"/>
    <lineage>
        <taxon>Eukaryota</taxon>
        <taxon>Metazoa</taxon>
        <taxon>Spiralia</taxon>
        <taxon>Lophotrochozoa</taxon>
        <taxon>Mollusca</taxon>
        <taxon>Bivalvia</taxon>
        <taxon>Autobranchia</taxon>
        <taxon>Heteroconchia</taxon>
        <taxon>Euheterodonta</taxon>
        <taxon>Imparidentia</taxon>
        <taxon>Neoheterodontei</taxon>
        <taxon>Myida</taxon>
        <taxon>Dreissenoidea</taxon>
        <taxon>Dreissenidae</taxon>
        <taxon>Dreissena</taxon>
    </lineage>
</organism>
<proteinExistence type="predicted"/>
<dbReference type="Proteomes" id="UP000828390">
    <property type="component" value="Unassembled WGS sequence"/>
</dbReference>
<reference evidence="2" key="1">
    <citation type="journal article" date="2019" name="bioRxiv">
        <title>The Genome of the Zebra Mussel, Dreissena polymorpha: A Resource for Invasive Species Research.</title>
        <authorList>
            <person name="McCartney M.A."/>
            <person name="Auch B."/>
            <person name="Kono T."/>
            <person name="Mallez S."/>
            <person name="Zhang Y."/>
            <person name="Obille A."/>
            <person name="Becker A."/>
            <person name="Abrahante J.E."/>
            <person name="Garbe J."/>
            <person name="Badalamenti J.P."/>
            <person name="Herman A."/>
            <person name="Mangelson H."/>
            <person name="Liachko I."/>
            <person name="Sullivan S."/>
            <person name="Sone E.D."/>
            <person name="Koren S."/>
            <person name="Silverstein K.A.T."/>
            <person name="Beckman K.B."/>
            <person name="Gohl D.M."/>
        </authorList>
    </citation>
    <scope>NUCLEOTIDE SEQUENCE</scope>
    <source>
        <strain evidence="2">Duluth1</strain>
        <tissue evidence="2">Whole animal</tissue>
    </source>
</reference>
<dbReference type="EMBL" id="JAIWYP010000006">
    <property type="protein sequence ID" value="KAH3813519.1"/>
    <property type="molecule type" value="Genomic_DNA"/>
</dbReference>
<evidence type="ECO:0000313" key="3">
    <source>
        <dbReference type="Proteomes" id="UP000828390"/>
    </source>
</evidence>
<sequence>MSFRNNREDDHDDFLDADNICNEEHFYDIDEAFETDTDSEHSGTAGDEDFS</sequence>
<name>A0A9D4GAF1_DREPO</name>
<protein>
    <submittedName>
        <fullName evidence="2">Uncharacterized protein</fullName>
    </submittedName>
</protein>
<dbReference type="AlphaFoldDB" id="A0A9D4GAF1"/>
<reference evidence="2" key="2">
    <citation type="submission" date="2020-11" db="EMBL/GenBank/DDBJ databases">
        <authorList>
            <person name="McCartney M.A."/>
            <person name="Auch B."/>
            <person name="Kono T."/>
            <person name="Mallez S."/>
            <person name="Becker A."/>
            <person name="Gohl D.M."/>
            <person name="Silverstein K.A.T."/>
            <person name="Koren S."/>
            <person name="Bechman K.B."/>
            <person name="Herman A."/>
            <person name="Abrahante J.E."/>
            <person name="Garbe J."/>
        </authorList>
    </citation>
    <scope>NUCLEOTIDE SEQUENCE</scope>
    <source>
        <strain evidence="2">Duluth1</strain>
        <tissue evidence="2">Whole animal</tissue>
    </source>
</reference>
<evidence type="ECO:0000256" key="1">
    <source>
        <dbReference type="SAM" id="MobiDB-lite"/>
    </source>
</evidence>
<evidence type="ECO:0000313" key="2">
    <source>
        <dbReference type="EMBL" id="KAH3813519.1"/>
    </source>
</evidence>
<comment type="caution">
    <text evidence="2">The sequence shown here is derived from an EMBL/GenBank/DDBJ whole genome shotgun (WGS) entry which is preliminary data.</text>
</comment>
<accession>A0A9D4GAF1</accession>
<feature type="region of interest" description="Disordered" evidence="1">
    <location>
        <begin position="31"/>
        <end position="51"/>
    </location>
</feature>
<gene>
    <name evidence="2" type="ORF">DPMN_141980</name>
</gene>